<dbReference type="PROSITE" id="PS50015">
    <property type="entry name" value="SAP_B"/>
    <property type="match status" value="1"/>
</dbReference>
<keyword evidence="5" id="KW-1185">Reference proteome</keyword>
<proteinExistence type="predicted"/>
<sequence>MFAFTAFVILIAAADKVPRDHLDGPYCHMCEVIMNNVRGDFNYDFSNVSPSQLLAKIFYECDQNLAGPANMRCHQIAKDNLMLIYSDLQAGKGAYFICQQLSLC</sequence>
<organism evidence="4 5">
    <name type="scientific">Trichostrongylus colubriformis</name>
    <name type="common">Black scour worm</name>
    <dbReference type="NCBI Taxonomy" id="6319"/>
    <lineage>
        <taxon>Eukaryota</taxon>
        <taxon>Metazoa</taxon>
        <taxon>Ecdysozoa</taxon>
        <taxon>Nematoda</taxon>
        <taxon>Chromadorea</taxon>
        <taxon>Rhabditida</taxon>
        <taxon>Rhabditina</taxon>
        <taxon>Rhabditomorpha</taxon>
        <taxon>Strongyloidea</taxon>
        <taxon>Trichostrongylidae</taxon>
        <taxon>Trichostrongylus</taxon>
    </lineage>
</organism>
<protein>
    <submittedName>
        <fullName evidence="4">Surfactant protein B</fullName>
    </submittedName>
</protein>
<evidence type="ECO:0000313" key="4">
    <source>
        <dbReference type="EMBL" id="KAK5970819.1"/>
    </source>
</evidence>
<evidence type="ECO:0000256" key="1">
    <source>
        <dbReference type="ARBA" id="ARBA00023157"/>
    </source>
</evidence>
<gene>
    <name evidence="4" type="ORF">GCK32_002990</name>
</gene>
<accession>A0AAN8IZR3</accession>
<name>A0AAN8IZR3_TRICO</name>
<keyword evidence="2" id="KW-0732">Signal</keyword>
<dbReference type="InterPro" id="IPR011001">
    <property type="entry name" value="Saposin-like"/>
</dbReference>
<dbReference type="AlphaFoldDB" id="A0AAN8IZR3"/>
<feature type="signal peptide" evidence="2">
    <location>
        <begin position="1"/>
        <end position="19"/>
    </location>
</feature>
<dbReference type="InterPro" id="IPR008139">
    <property type="entry name" value="SaposinB_dom"/>
</dbReference>
<feature type="chain" id="PRO_5043044546" evidence="2">
    <location>
        <begin position="20"/>
        <end position="104"/>
    </location>
</feature>
<reference evidence="4 5" key="1">
    <citation type="submission" date="2019-10" db="EMBL/GenBank/DDBJ databases">
        <title>Assembly and Annotation for the nematode Trichostrongylus colubriformis.</title>
        <authorList>
            <person name="Martin J."/>
        </authorList>
    </citation>
    <scope>NUCLEOTIDE SEQUENCE [LARGE SCALE GENOMIC DNA]</scope>
    <source>
        <strain evidence="4">G859</strain>
        <tissue evidence="4">Whole worm</tissue>
    </source>
</reference>
<dbReference type="EMBL" id="WIXE01018536">
    <property type="protein sequence ID" value="KAK5970819.1"/>
    <property type="molecule type" value="Genomic_DNA"/>
</dbReference>
<evidence type="ECO:0000259" key="3">
    <source>
        <dbReference type="PROSITE" id="PS50015"/>
    </source>
</evidence>
<dbReference type="SUPFAM" id="SSF47862">
    <property type="entry name" value="Saposin"/>
    <property type="match status" value="1"/>
</dbReference>
<dbReference type="Proteomes" id="UP001331761">
    <property type="component" value="Unassembled WGS sequence"/>
</dbReference>
<dbReference type="Gene3D" id="1.10.225.10">
    <property type="entry name" value="Saposin-like"/>
    <property type="match status" value="1"/>
</dbReference>
<keyword evidence="1" id="KW-1015">Disulfide bond</keyword>
<comment type="caution">
    <text evidence="4">The sequence shown here is derived from an EMBL/GenBank/DDBJ whole genome shotgun (WGS) entry which is preliminary data.</text>
</comment>
<feature type="domain" description="Saposin B-type" evidence="3">
    <location>
        <begin position="23"/>
        <end position="104"/>
    </location>
</feature>
<evidence type="ECO:0000313" key="5">
    <source>
        <dbReference type="Proteomes" id="UP001331761"/>
    </source>
</evidence>
<evidence type="ECO:0000256" key="2">
    <source>
        <dbReference type="SAM" id="SignalP"/>
    </source>
</evidence>